<protein>
    <submittedName>
        <fullName evidence="1">Uncharacterized protein</fullName>
    </submittedName>
</protein>
<evidence type="ECO:0000313" key="2">
    <source>
        <dbReference type="Proteomes" id="UP000307440"/>
    </source>
</evidence>
<organism evidence="1 2">
    <name type="scientific">Coprinopsis marcescibilis</name>
    <name type="common">Agaric fungus</name>
    <name type="synonym">Psathyrella marcescibilis</name>
    <dbReference type="NCBI Taxonomy" id="230819"/>
    <lineage>
        <taxon>Eukaryota</taxon>
        <taxon>Fungi</taxon>
        <taxon>Dikarya</taxon>
        <taxon>Basidiomycota</taxon>
        <taxon>Agaricomycotina</taxon>
        <taxon>Agaricomycetes</taxon>
        <taxon>Agaricomycetidae</taxon>
        <taxon>Agaricales</taxon>
        <taxon>Agaricineae</taxon>
        <taxon>Psathyrellaceae</taxon>
        <taxon>Coprinopsis</taxon>
    </lineage>
</organism>
<dbReference type="AlphaFoldDB" id="A0A5C3KLF6"/>
<evidence type="ECO:0000313" key="1">
    <source>
        <dbReference type="EMBL" id="TFK20797.1"/>
    </source>
</evidence>
<dbReference type="Proteomes" id="UP000307440">
    <property type="component" value="Unassembled WGS sequence"/>
</dbReference>
<gene>
    <name evidence="1" type="ORF">FA15DRAFT_707756</name>
</gene>
<name>A0A5C3KLF6_COPMA</name>
<proteinExistence type="predicted"/>
<accession>A0A5C3KLF6</accession>
<reference evidence="1 2" key="1">
    <citation type="journal article" date="2019" name="Nat. Ecol. Evol.">
        <title>Megaphylogeny resolves global patterns of mushroom evolution.</title>
        <authorList>
            <person name="Varga T."/>
            <person name="Krizsan K."/>
            <person name="Foldi C."/>
            <person name="Dima B."/>
            <person name="Sanchez-Garcia M."/>
            <person name="Sanchez-Ramirez S."/>
            <person name="Szollosi G.J."/>
            <person name="Szarkandi J.G."/>
            <person name="Papp V."/>
            <person name="Albert L."/>
            <person name="Andreopoulos W."/>
            <person name="Angelini C."/>
            <person name="Antonin V."/>
            <person name="Barry K.W."/>
            <person name="Bougher N.L."/>
            <person name="Buchanan P."/>
            <person name="Buyck B."/>
            <person name="Bense V."/>
            <person name="Catcheside P."/>
            <person name="Chovatia M."/>
            <person name="Cooper J."/>
            <person name="Damon W."/>
            <person name="Desjardin D."/>
            <person name="Finy P."/>
            <person name="Geml J."/>
            <person name="Haridas S."/>
            <person name="Hughes K."/>
            <person name="Justo A."/>
            <person name="Karasinski D."/>
            <person name="Kautmanova I."/>
            <person name="Kiss B."/>
            <person name="Kocsube S."/>
            <person name="Kotiranta H."/>
            <person name="LaButti K.M."/>
            <person name="Lechner B.E."/>
            <person name="Liimatainen K."/>
            <person name="Lipzen A."/>
            <person name="Lukacs Z."/>
            <person name="Mihaltcheva S."/>
            <person name="Morgado L.N."/>
            <person name="Niskanen T."/>
            <person name="Noordeloos M.E."/>
            <person name="Ohm R.A."/>
            <person name="Ortiz-Santana B."/>
            <person name="Ovrebo C."/>
            <person name="Racz N."/>
            <person name="Riley R."/>
            <person name="Savchenko A."/>
            <person name="Shiryaev A."/>
            <person name="Soop K."/>
            <person name="Spirin V."/>
            <person name="Szebenyi C."/>
            <person name="Tomsovsky M."/>
            <person name="Tulloss R.E."/>
            <person name="Uehling J."/>
            <person name="Grigoriev I.V."/>
            <person name="Vagvolgyi C."/>
            <person name="Papp T."/>
            <person name="Martin F.M."/>
            <person name="Miettinen O."/>
            <person name="Hibbett D.S."/>
            <person name="Nagy L.G."/>
        </authorList>
    </citation>
    <scope>NUCLEOTIDE SEQUENCE [LARGE SCALE GENOMIC DNA]</scope>
    <source>
        <strain evidence="1 2">CBS 121175</strain>
    </source>
</reference>
<keyword evidence="2" id="KW-1185">Reference proteome</keyword>
<dbReference type="EMBL" id="ML210287">
    <property type="protein sequence ID" value="TFK20797.1"/>
    <property type="molecule type" value="Genomic_DNA"/>
</dbReference>
<sequence>MVDPVKSGEAAELDGTLHYEDTNNLIGQQVAAVTSDGHGRLVLAFVKNGQQTARFVSTDGLTVIPGSKENPANWVNI</sequence>